<dbReference type="Proteomes" id="UP001178507">
    <property type="component" value="Unassembled WGS sequence"/>
</dbReference>
<feature type="non-terminal residue" evidence="1">
    <location>
        <position position="143"/>
    </location>
</feature>
<dbReference type="EMBL" id="CAUJNA010001985">
    <property type="protein sequence ID" value="CAJ1390002.1"/>
    <property type="molecule type" value="Genomic_DNA"/>
</dbReference>
<gene>
    <name evidence="1" type="ORF">EVOR1521_LOCUS15515</name>
</gene>
<keyword evidence="2" id="KW-1185">Reference proteome</keyword>
<accession>A0AA36ILI1</accession>
<evidence type="ECO:0000313" key="1">
    <source>
        <dbReference type="EMBL" id="CAJ1390002.1"/>
    </source>
</evidence>
<name>A0AA36ILI1_9DINO</name>
<evidence type="ECO:0000313" key="2">
    <source>
        <dbReference type="Proteomes" id="UP001178507"/>
    </source>
</evidence>
<sequence length="143" mass="15711">DLTLVFTDSCSPTQVTVLPEAHVQYPADLAASSEILQFALDAKKGGGVPDVVKVSCHLHELTKFDNGSTTWLCDDKSPHCTRNTEGPQVRWSCRACGWDQCRGCVEHYSVQRPSTSPNALLKRLNHTGPAYDAGVRADWQLDI</sequence>
<reference evidence="1" key="1">
    <citation type="submission" date="2023-08" db="EMBL/GenBank/DDBJ databases">
        <authorList>
            <person name="Chen Y."/>
            <person name="Shah S."/>
            <person name="Dougan E. K."/>
            <person name="Thang M."/>
            <person name="Chan C."/>
        </authorList>
    </citation>
    <scope>NUCLEOTIDE SEQUENCE</scope>
</reference>
<feature type="non-terminal residue" evidence="1">
    <location>
        <position position="1"/>
    </location>
</feature>
<proteinExistence type="predicted"/>
<organism evidence="1 2">
    <name type="scientific">Effrenium voratum</name>
    <dbReference type="NCBI Taxonomy" id="2562239"/>
    <lineage>
        <taxon>Eukaryota</taxon>
        <taxon>Sar</taxon>
        <taxon>Alveolata</taxon>
        <taxon>Dinophyceae</taxon>
        <taxon>Suessiales</taxon>
        <taxon>Symbiodiniaceae</taxon>
        <taxon>Effrenium</taxon>
    </lineage>
</organism>
<comment type="caution">
    <text evidence="1">The sequence shown here is derived from an EMBL/GenBank/DDBJ whole genome shotgun (WGS) entry which is preliminary data.</text>
</comment>
<protein>
    <submittedName>
        <fullName evidence="1">Uncharacterized protein</fullName>
    </submittedName>
</protein>
<dbReference type="AlphaFoldDB" id="A0AA36ILI1"/>